<evidence type="ECO:0000313" key="10">
    <source>
        <dbReference type="Proteomes" id="UP000192923"/>
    </source>
</evidence>
<dbReference type="InterPro" id="IPR011990">
    <property type="entry name" value="TPR-like_helical_dom_sf"/>
</dbReference>
<evidence type="ECO:0000256" key="4">
    <source>
        <dbReference type="ARBA" id="ARBA00023136"/>
    </source>
</evidence>
<protein>
    <recommendedName>
        <fullName evidence="11">Penicillin-binding protein activator</fullName>
    </recommendedName>
</protein>
<evidence type="ECO:0000256" key="3">
    <source>
        <dbReference type="ARBA" id="ARBA00022984"/>
    </source>
</evidence>
<dbReference type="GO" id="GO:0009252">
    <property type="term" value="P:peptidoglycan biosynthetic process"/>
    <property type="evidence" value="ECO:0007669"/>
    <property type="project" value="UniProtKB-KW"/>
</dbReference>
<gene>
    <name evidence="9" type="ORF">SAMN02949497_3318</name>
</gene>
<dbReference type="Gene3D" id="3.40.50.2300">
    <property type="match status" value="2"/>
</dbReference>
<dbReference type="EMBL" id="FXAM01000001">
    <property type="protein sequence ID" value="SMF95940.1"/>
    <property type="molecule type" value="Genomic_DNA"/>
</dbReference>
<dbReference type="PANTHER" id="PTHR38038:SF1">
    <property type="entry name" value="PENICILLIN-BINDING PROTEIN ACTIVATOR LPOA"/>
    <property type="match status" value="1"/>
</dbReference>
<keyword evidence="1" id="KW-0732">Signal</keyword>
<dbReference type="Proteomes" id="UP000192923">
    <property type="component" value="Unassembled WGS sequence"/>
</dbReference>
<dbReference type="GO" id="GO:0008360">
    <property type="term" value="P:regulation of cell shape"/>
    <property type="evidence" value="ECO:0007669"/>
    <property type="project" value="UniProtKB-KW"/>
</dbReference>
<keyword evidence="7" id="KW-0449">Lipoprotein</keyword>
<sequence>MRPDFRPFAVLPLVLALAGCAGRSLPGLGGAPEPDPQAESLFLSGDYEGAMRRYRYLAQTSGDADYYLMRAADAALRAGNGGSAQQLANLVNPRELEPVDRNQFLLLQSRLDLNAGRAREAMAKLDTVAPGQLTSGQAQNYHTLRASAYNQLGDMLASARERVELGPMLSQSDAIDKNNEAIYDALSRLPDSVLAQRQPPWPDVLGGWMALTRILKSIPPSGLSTALSEWETRYPDHPAAGAFLQKMTGDAGRSVRVTPLGQKPAVSLNPPPAPGAEPAPVPEAPAAPPPSGPFVGVLLPLTGPYAPAAEAIRAGMIAAHFADPNPAKLPLRFVNSETGDIGAAYRKLVDEGATRVVGPLIKEQVATLARGGELPVPVLGLNQAGDAANDRLYQFGLSPEQEVEQAAGSAWFDGKQNAWVLAPSTPFGQRMVNHFTRYWRGLGGKIGATKKYTQHGQDSAAAVKDLLAAVPPETATADFVFLIADAADARSILPQLVTGQGAGIGVYSTSHVHSGKPDPQADQDLNGLIFCDVPWLLNPDQGDALSAQALQSQIDKTPPDYTKLIALGLDAYRLLPELDRLKLDPQYRYAGATGVLSLGTGNKLQRQLECAQFQNGNPEPRGIAPVMQPGAAVPVSP</sequence>
<accession>A0A1Y6D0G5</accession>
<proteinExistence type="predicted"/>
<reference evidence="9 10" key="1">
    <citation type="submission" date="2016-12" db="EMBL/GenBank/DDBJ databases">
        <authorList>
            <person name="Song W.-J."/>
            <person name="Kurnit D.M."/>
        </authorList>
    </citation>
    <scope>NUCLEOTIDE SEQUENCE [LARGE SCALE GENOMIC DNA]</scope>
    <source>
        <strain evidence="9 10">175</strain>
    </source>
</reference>
<evidence type="ECO:0000256" key="5">
    <source>
        <dbReference type="ARBA" id="ARBA00023139"/>
    </source>
</evidence>
<dbReference type="RefSeq" id="WP_085214590.1">
    <property type="nucleotide sequence ID" value="NZ_FXAM01000001.1"/>
</dbReference>
<keyword evidence="10" id="KW-1185">Reference proteome</keyword>
<keyword evidence="5" id="KW-0564">Palmitate</keyword>
<dbReference type="STRING" id="1760988.SAMN02949497_3318"/>
<dbReference type="SUPFAM" id="SSF53822">
    <property type="entry name" value="Periplasmic binding protein-like I"/>
    <property type="match status" value="1"/>
</dbReference>
<feature type="compositionally biased region" description="Pro residues" evidence="8">
    <location>
        <begin position="269"/>
        <end position="287"/>
    </location>
</feature>
<dbReference type="Gene3D" id="1.25.40.10">
    <property type="entry name" value="Tetratricopeptide repeat domain"/>
    <property type="match status" value="1"/>
</dbReference>
<dbReference type="GO" id="GO:0030234">
    <property type="term" value="F:enzyme regulator activity"/>
    <property type="evidence" value="ECO:0007669"/>
    <property type="project" value="TreeGrafter"/>
</dbReference>
<keyword evidence="6" id="KW-0998">Cell outer membrane</keyword>
<evidence type="ECO:0000256" key="2">
    <source>
        <dbReference type="ARBA" id="ARBA00022960"/>
    </source>
</evidence>
<evidence type="ECO:0000256" key="8">
    <source>
        <dbReference type="SAM" id="MobiDB-lite"/>
    </source>
</evidence>
<keyword evidence="3" id="KW-0573">Peptidoglycan synthesis</keyword>
<dbReference type="Gene3D" id="1.25.40.650">
    <property type="match status" value="1"/>
</dbReference>
<dbReference type="PANTHER" id="PTHR38038">
    <property type="entry name" value="PENICILLIN-BINDING PROTEIN ACTIVATOR LPOA"/>
    <property type="match status" value="1"/>
</dbReference>
<evidence type="ECO:0000256" key="1">
    <source>
        <dbReference type="ARBA" id="ARBA00022729"/>
    </source>
</evidence>
<keyword evidence="4" id="KW-0472">Membrane</keyword>
<evidence type="ECO:0008006" key="11">
    <source>
        <dbReference type="Google" id="ProtNLM"/>
    </source>
</evidence>
<dbReference type="Pfam" id="PF04348">
    <property type="entry name" value="LppC"/>
    <property type="match status" value="2"/>
</dbReference>
<dbReference type="PROSITE" id="PS51257">
    <property type="entry name" value="PROKAR_LIPOPROTEIN"/>
    <property type="match status" value="1"/>
</dbReference>
<keyword evidence="2" id="KW-0133">Cell shape</keyword>
<dbReference type="InterPro" id="IPR007443">
    <property type="entry name" value="LpoA"/>
</dbReference>
<evidence type="ECO:0000256" key="6">
    <source>
        <dbReference type="ARBA" id="ARBA00023237"/>
    </source>
</evidence>
<dbReference type="InterPro" id="IPR028082">
    <property type="entry name" value="Peripla_BP_I"/>
</dbReference>
<organism evidence="9 10">
    <name type="scientific">Methylomagnum ishizawai</name>
    <dbReference type="NCBI Taxonomy" id="1760988"/>
    <lineage>
        <taxon>Bacteria</taxon>
        <taxon>Pseudomonadati</taxon>
        <taxon>Pseudomonadota</taxon>
        <taxon>Gammaproteobacteria</taxon>
        <taxon>Methylococcales</taxon>
        <taxon>Methylococcaceae</taxon>
        <taxon>Methylomagnum</taxon>
    </lineage>
</organism>
<dbReference type="GO" id="GO:0031241">
    <property type="term" value="C:periplasmic side of cell outer membrane"/>
    <property type="evidence" value="ECO:0007669"/>
    <property type="project" value="TreeGrafter"/>
</dbReference>
<dbReference type="OrthoDB" id="6708821at2"/>
<feature type="region of interest" description="Disordered" evidence="8">
    <location>
        <begin position="261"/>
        <end position="287"/>
    </location>
</feature>
<evidence type="ECO:0000313" key="9">
    <source>
        <dbReference type="EMBL" id="SMF95940.1"/>
    </source>
</evidence>
<name>A0A1Y6D0G5_9GAMM</name>
<evidence type="ECO:0000256" key="7">
    <source>
        <dbReference type="ARBA" id="ARBA00023288"/>
    </source>
</evidence>
<dbReference type="AlphaFoldDB" id="A0A1Y6D0G5"/>
<dbReference type="CDD" id="cd06339">
    <property type="entry name" value="PBP1_YraM_LppC_lipoprotein-like"/>
    <property type="match status" value="1"/>
</dbReference>